<feature type="region of interest" description="Disordered" evidence="2">
    <location>
        <begin position="95"/>
        <end position="115"/>
    </location>
</feature>
<organism evidence="3">
    <name type="scientific">Notodromas monacha</name>
    <dbReference type="NCBI Taxonomy" id="399045"/>
    <lineage>
        <taxon>Eukaryota</taxon>
        <taxon>Metazoa</taxon>
        <taxon>Ecdysozoa</taxon>
        <taxon>Arthropoda</taxon>
        <taxon>Crustacea</taxon>
        <taxon>Oligostraca</taxon>
        <taxon>Ostracoda</taxon>
        <taxon>Podocopa</taxon>
        <taxon>Podocopida</taxon>
        <taxon>Cypridocopina</taxon>
        <taxon>Cypridoidea</taxon>
        <taxon>Cyprididae</taxon>
        <taxon>Notodromas</taxon>
    </lineage>
</organism>
<evidence type="ECO:0000256" key="1">
    <source>
        <dbReference type="SAM" id="Coils"/>
    </source>
</evidence>
<feature type="region of interest" description="Disordered" evidence="2">
    <location>
        <begin position="1"/>
        <end position="29"/>
    </location>
</feature>
<feature type="region of interest" description="Disordered" evidence="2">
    <location>
        <begin position="143"/>
        <end position="163"/>
    </location>
</feature>
<gene>
    <name evidence="3" type="ORF">NMOB1V02_LOCUS11886</name>
</gene>
<dbReference type="AlphaFoldDB" id="A0A7R9GKA9"/>
<dbReference type="EMBL" id="CAJPEX010007606">
    <property type="protein sequence ID" value="CAG0924431.1"/>
    <property type="molecule type" value="Genomic_DNA"/>
</dbReference>
<keyword evidence="4" id="KW-1185">Reference proteome</keyword>
<feature type="compositionally biased region" description="Acidic residues" evidence="2">
    <location>
        <begin position="12"/>
        <end position="29"/>
    </location>
</feature>
<evidence type="ECO:0000313" key="4">
    <source>
        <dbReference type="Proteomes" id="UP000678499"/>
    </source>
</evidence>
<evidence type="ECO:0000256" key="2">
    <source>
        <dbReference type="SAM" id="MobiDB-lite"/>
    </source>
</evidence>
<protein>
    <submittedName>
        <fullName evidence="3">Uncharacterized protein</fullName>
    </submittedName>
</protein>
<name>A0A7R9GKA9_9CRUS</name>
<proteinExistence type="predicted"/>
<evidence type="ECO:0000313" key="3">
    <source>
        <dbReference type="EMBL" id="CAD7284279.1"/>
    </source>
</evidence>
<keyword evidence="1" id="KW-0175">Coiled coil</keyword>
<feature type="region of interest" description="Disordered" evidence="2">
    <location>
        <begin position="41"/>
        <end position="71"/>
    </location>
</feature>
<feature type="coiled-coil region" evidence="1">
    <location>
        <begin position="208"/>
        <end position="284"/>
    </location>
</feature>
<reference evidence="3" key="1">
    <citation type="submission" date="2020-11" db="EMBL/GenBank/DDBJ databases">
        <authorList>
            <person name="Tran Van P."/>
        </authorList>
    </citation>
    <scope>NUCLEOTIDE SEQUENCE</scope>
</reference>
<dbReference type="EMBL" id="OA889643">
    <property type="protein sequence ID" value="CAD7284279.1"/>
    <property type="molecule type" value="Genomic_DNA"/>
</dbReference>
<sequence length="450" mass="49643">MSESDKVPEPFFGEEEPNESYSEVLEDQGEVSQLPILLQELEDEEEVTEVEHQEDLKGLGQASLDQSQAEPEVVVKLPKSAENIAEKLRSLVEHQEDLKGSGEASLDQSQAEPEVVVKLPKSAENIAEKLQSLSEEGLQRMVEHQEDLKGSGEASLDQSQTEPEVVVKLPKSAENIAEKLRSLSEEGLQRMGDFLPFLEAETNAKIGRDGLKVELERLKKESQQYAENISSQRRVLQAIMAEKEKLERQKQELEESQETLEVLKEREESQNAILEASLTNQLERHASVFQGALSGINEIYLAEGLAVTAVARAFPAGSLQTWLTGSTKIHFGSPQAIKECWMKEAVEASKERTNNKRAIAELLSMLKGPEVAGGKRPRTSTNVEEIDLTEGGESGGKNAMDLQVATVQVETRRFALPKGTVARPSSLPGVSSASDFKANTKEDFLEILEQ</sequence>
<accession>A0A7R9GKA9</accession>
<dbReference type="Proteomes" id="UP000678499">
    <property type="component" value="Unassembled WGS sequence"/>
</dbReference>